<keyword evidence="2" id="KW-0812">Transmembrane</keyword>
<dbReference type="InterPro" id="IPR008972">
    <property type="entry name" value="Cupredoxin"/>
</dbReference>
<dbReference type="Gene3D" id="2.60.40.420">
    <property type="entry name" value="Cupredoxins - blue copper proteins"/>
    <property type="match status" value="2"/>
</dbReference>
<dbReference type="PANTHER" id="PTHR34883">
    <property type="entry name" value="SERINE-RICH PROTEIN, PUTATIVE-RELATED-RELATED"/>
    <property type="match status" value="1"/>
</dbReference>
<dbReference type="CDD" id="cd00920">
    <property type="entry name" value="Cupredoxin"/>
    <property type="match status" value="2"/>
</dbReference>
<feature type="region of interest" description="Disordered" evidence="1">
    <location>
        <begin position="165"/>
        <end position="185"/>
    </location>
</feature>
<dbReference type="STRING" id="703135.A0A2A9P1H2"/>
<keyword evidence="2" id="KW-0472">Membrane</keyword>
<proteinExistence type="predicted"/>
<keyword evidence="2" id="KW-1133">Transmembrane helix</keyword>
<dbReference type="EMBL" id="KZ301969">
    <property type="protein sequence ID" value="PFH54600.1"/>
    <property type="molecule type" value="Genomic_DNA"/>
</dbReference>
<gene>
    <name evidence="4" type="ORF">AMATHDRAFT_52238</name>
</gene>
<feature type="compositionally biased region" description="Low complexity" evidence="1">
    <location>
        <begin position="165"/>
        <end position="182"/>
    </location>
</feature>
<dbReference type="AlphaFoldDB" id="A0A2A9P1H2"/>
<keyword evidence="3" id="KW-0732">Signal</keyword>
<evidence type="ECO:0000256" key="2">
    <source>
        <dbReference type="SAM" id="Phobius"/>
    </source>
</evidence>
<reference evidence="4 5" key="1">
    <citation type="submission" date="2014-02" db="EMBL/GenBank/DDBJ databases">
        <title>Transposable element dynamics among asymbiotic and ectomycorrhizal Amanita fungi.</title>
        <authorList>
            <consortium name="DOE Joint Genome Institute"/>
            <person name="Hess J."/>
            <person name="Skrede I."/>
            <person name="Wolfe B."/>
            <person name="LaButti K."/>
            <person name="Ohm R.A."/>
            <person name="Grigoriev I.V."/>
            <person name="Pringle A."/>
        </authorList>
    </citation>
    <scope>NUCLEOTIDE SEQUENCE [LARGE SCALE GENOMIC DNA]</scope>
    <source>
        <strain evidence="4 5">SKay4041</strain>
    </source>
</reference>
<evidence type="ECO:0000256" key="1">
    <source>
        <dbReference type="SAM" id="MobiDB-lite"/>
    </source>
</evidence>
<evidence type="ECO:0008006" key="6">
    <source>
        <dbReference type="Google" id="ProtNLM"/>
    </source>
</evidence>
<dbReference type="SUPFAM" id="SSF49503">
    <property type="entry name" value="Cupredoxins"/>
    <property type="match status" value="2"/>
</dbReference>
<organism evidence="4 5">
    <name type="scientific">Amanita thiersii Skay4041</name>
    <dbReference type="NCBI Taxonomy" id="703135"/>
    <lineage>
        <taxon>Eukaryota</taxon>
        <taxon>Fungi</taxon>
        <taxon>Dikarya</taxon>
        <taxon>Basidiomycota</taxon>
        <taxon>Agaricomycotina</taxon>
        <taxon>Agaricomycetes</taxon>
        <taxon>Agaricomycetidae</taxon>
        <taxon>Agaricales</taxon>
        <taxon>Pluteineae</taxon>
        <taxon>Amanitaceae</taxon>
        <taxon>Amanita</taxon>
    </lineage>
</organism>
<dbReference type="PANTHER" id="PTHR34883:SF15">
    <property type="entry name" value="EXTRACELLULAR SERINE-RICH PROTEIN"/>
    <property type="match status" value="1"/>
</dbReference>
<feature type="transmembrane region" description="Helical" evidence="2">
    <location>
        <begin position="327"/>
        <end position="347"/>
    </location>
</feature>
<accession>A0A2A9P1H2</accession>
<evidence type="ECO:0000313" key="4">
    <source>
        <dbReference type="EMBL" id="PFH54600.1"/>
    </source>
</evidence>
<name>A0A2A9P1H2_9AGAR</name>
<sequence length="348" mass="36172">MFILTRALLFSLTVLPLVSATVHDIQVGGKNGELEFSPEAIGAQPGDQVIFHFNPKNHTVTQSSFANPCGPKDGGFDSGFQPVMSNQTQPTYTITVNDTNPIWVYCRQTVPASHCGKGMVFAVNCGADGSPNSFTGFKNAALAVGAAAAATSSSGSGYPGYPLPSATVPSVPTPSSTPTTSTGGRTIKVVVGGPNVFAFDPPSISAQPNDIVQFEFHQKNHSVTQSSFAQPCQPLNANGTTGFDSGFLPIADGASNFSTWSLTVNDTKPIWAFCRQTNPKSHCGTGMVFAINAVDNSDRSFAAFQSNAESTGTNAVSSESTSSSAAMTIHAGGSIATLVTIALLFWVL</sequence>
<evidence type="ECO:0000256" key="3">
    <source>
        <dbReference type="SAM" id="SignalP"/>
    </source>
</evidence>
<protein>
    <recommendedName>
        <fullName evidence="6">Cupredoxin</fullName>
    </recommendedName>
</protein>
<feature type="chain" id="PRO_5012066544" description="Cupredoxin" evidence="3">
    <location>
        <begin position="21"/>
        <end position="348"/>
    </location>
</feature>
<keyword evidence="5" id="KW-1185">Reference proteome</keyword>
<evidence type="ECO:0000313" key="5">
    <source>
        <dbReference type="Proteomes" id="UP000242287"/>
    </source>
</evidence>
<dbReference type="InterPro" id="IPR052953">
    <property type="entry name" value="Ser-rich/MCO-related"/>
</dbReference>
<dbReference type="OrthoDB" id="1921208at2759"/>
<feature type="signal peptide" evidence="3">
    <location>
        <begin position="1"/>
        <end position="20"/>
    </location>
</feature>
<dbReference type="Proteomes" id="UP000242287">
    <property type="component" value="Unassembled WGS sequence"/>
</dbReference>